<feature type="compositionally biased region" description="Basic and acidic residues" evidence="4">
    <location>
        <begin position="237"/>
        <end position="252"/>
    </location>
</feature>
<evidence type="ECO:0000313" key="6">
    <source>
        <dbReference type="Proteomes" id="UP001201163"/>
    </source>
</evidence>
<dbReference type="InterPro" id="IPR011990">
    <property type="entry name" value="TPR-like_helical_dom_sf"/>
</dbReference>
<dbReference type="GO" id="GO:1902369">
    <property type="term" value="P:negative regulation of RNA catabolic process"/>
    <property type="evidence" value="ECO:0007669"/>
    <property type="project" value="TreeGrafter"/>
</dbReference>
<feature type="region of interest" description="Disordered" evidence="4">
    <location>
        <begin position="16"/>
        <end position="102"/>
    </location>
</feature>
<gene>
    <name evidence="5" type="ORF">EDB92DRAFT_2052470</name>
</gene>
<proteinExistence type="inferred from homology"/>
<dbReference type="Proteomes" id="UP001201163">
    <property type="component" value="Unassembled WGS sequence"/>
</dbReference>
<feature type="region of interest" description="Disordered" evidence="4">
    <location>
        <begin position="224"/>
        <end position="272"/>
    </location>
</feature>
<accession>A0AAD4LN23</accession>
<reference evidence="5" key="1">
    <citation type="submission" date="2022-01" db="EMBL/GenBank/DDBJ databases">
        <title>Comparative genomics reveals a dynamic genome evolution in the ectomycorrhizal milk-cap (Lactarius) mushrooms.</title>
        <authorList>
            <consortium name="DOE Joint Genome Institute"/>
            <person name="Lebreton A."/>
            <person name="Tang N."/>
            <person name="Kuo A."/>
            <person name="LaButti K."/>
            <person name="Drula E."/>
            <person name="Barry K."/>
            <person name="Clum A."/>
            <person name="Lipzen A."/>
            <person name="Mousain D."/>
            <person name="Ng V."/>
            <person name="Wang R."/>
            <person name="Wang X."/>
            <person name="Dai Y."/>
            <person name="Henrissat B."/>
            <person name="Grigoriev I.V."/>
            <person name="Guerin-Laguette A."/>
            <person name="Yu F."/>
            <person name="Martin F.M."/>
        </authorList>
    </citation>
    <scope>NUCLEOTIDE SEQUENCE</scope>
    <source>
        <strain evidence="5">QP</strain>
    </source>
</reference>
<dbReference type="InterPro" id="IPR013633">
    <property type="entry name" value="NRDE-2"/>
</dbReference>
<evidence type="ECO:0000256" key="3">
    <source>
        <dbReference type="ARBA" id="ARBA00023242"/>
    </source>
</evidence>
<comment type="subcellular location">
    <subcellularLocation>
        <location evidence="1">Nucleus</location>
    </subcellularLocation>
</comment>
<dbReference type="EMBL" id="JAKELL010000007">
    <property type="protein sequence ID" value="KAH8997576.1"/>
    <property type="molecule type" value="Genomic_DNA"/>
</dbReference>
<dbReference type="Pfam" id="PF08424">
    <property type="entry name" value="NRDE-2"/>
    <property type="match status" value="1"/>
</dbReference>
<keyword evidence="6" id="KW-1185">Reference proteome</keyword>
<dbReference type="PANTHER" id="PTHR13471:SF0">
    <property type="entry name" value="NUCLEAR EXOSOME REGULATOR NRDE2"/>
    <property type="match status" value="1"/>
</dbReference>
<feature type="compositionally biased region" description="Basic and acidic residues" evidence="4">
    <location>
        <begin position="59"/>
        <end position="68"/>
    </location>
</feature>
<keyword evidence="3" id="KW-0539">Nucleus</keyword>
<name>A0AAD4LN23_9AGAM</name>
<dbReference type="Gene3D" id="1.25.40.10">
    <property type="entry name" value="Tetratricopeptide repeat domain"/>
    <property type="match status" value="1"/>
</dbReference>
<evidence type="ECO:0000256" key="4">
    <source>
        <dbReference type="SAM" id="MobiDB-lite"/>
    </source>
</evidence>
<feature type="compositionally biased region" description="Basic residues" evidence="4">
    <location>
        <begin position="69"/>
        <end position="79"/>
    </location>
</feature>
<comment type="similarity">
    <text evidence="2">Belongs to the NRDE2 family.</text>
</comment>
<sequence>MHSEWQLGPAIADASVARPLMPNPPSFSSFPPSFGSFPDVEDSSARDKEASSAPSQRKGLKEKDEVSDRKKRKRDKREKRANQSQTSSHERGRRGQNLKADNYVLDDERMKAEEESLSRMAKQEDVSQLAFFSDRKGDPLSVQYGGIYSKEVPKYHLVGWGRKILGLRQGWVALHRNNHGVEVAVGGPRKLHGIHNVNSRRILESPPKHRLVASASSRHKYQEVDGFIPLPSRRPHSAQEDYRSIGPSKDDNSESDSSSASDSGDDQDGTVLPSYHEKMRSLEELLSRDLSSVSTWLSLLSHSLSQVPATSKNATKVRSEITLSVLDRAMPNLPKGSPSTRIQLLYLHAGEEVWTSDKLSQEWEKALTTRDINIYLAWLDWRIRSGSDGQDGALEAAIRVLASATSELEKLRVFWRWSYALRQAGFTERSMALFQAQADLAGFHYPPSTSRLPLEEQINNLEEFWDSEAPRFGEAGSTGWADWYLAGKPEPTLDAVPSENPISGVISAPPSDLYQRWAQQEMQVDELLRPSLRSTDPGAELDPYATVLFSDIKPFLFALTSNRSKTLFRLMWLSYLGLHVPGLETMAGTSEDDRWIQLRLASKLYMEAIFPHLTDEQSSAPESFAGVLVGKEKHYAKSFGPIKNWTYRCIGPLEASEFRNGTARWSMWTKEDVVGIDVEFVRAVFDQCRLGDDDSEWDILALAFEAAIDVKGAVKKSRIFLASAPESLPHWAAHARLERLRGRLDEARKIYQTVLSSPASTRSRLSTGTLWWDWAEMEWLAGGSEAATRVVLRAADVEGFGGLATLRGKRAIEATAHEIPETLWKVREAWLRLGALLELLTGNSLPSFLTAHLEAGAVAQESMAVASLGMLYHHIVTLRNPTRPTILRERLERAVELFPENTIILGMFLEMQQGQRLWGGVRKLADVNISGDPTRTKGVVGLATEVWLGGWEKGQWLWEVERIRNSLIVALESERVLGSPVLWRLLLEVEIRAGDLERAKNVLFRAIGACPLVKDIYMQAFDRLRPVFSTHELKSLWETMVERGIRIRTGLEEEVGGWNEVDDNLEEGEDALDEVEYNSRELARLKPY</sequence>
<organism evidence="5 6">
    <name type="scientific">Lactarius akahatsu</name>
    <dbReference type="NCBI Taxonomy" id="416441"/>
    <lineage>
        <taxon>Eukaryota</taxon>
        <taxon>Fungi</taxon>
        <taxon>Dikarya</taxon>
        <taxon>Basidiomycota</taxon>
        <taxon>Agaricomycotina</taxon>
        <taxon>Agaricomycetes</taxon>
        <taxon>Russulales</taxon>
        <taxon>Russulaceae</taxon>
        <taxon>Lactarius</taxon>
    </lineage>
</organism>
<protein>
    <submittedName>
        <fullName evidence="5">NRDE-2, necessary for RNA interference-domain-containing protein</fullName>
    </submittedName>
</protein>
<dbReference type="PANTHER" id="PTHR13471">
    <property type="entry name" value="TETRATRICOPEPTIDE-LIKE HELICAL"/>
    <property type="match status" value="1"/>
</dbReference>
<dbReference type="AlphaFoldDB" id="A0AAD4LN23"/>
<dbReference type="GO" id="GO:0071013">
    <property type="term" value="C:catalytic step 2 spliceosome"/>
    <property type="evidence" value="ECO:0007669"/>
    <property type="project" value="TreeGrafter"/>
</dbReference>
<comment type="caution">
    <text evidence="5">The sequence shown here is derived from an EMBL/GenBank/DDBJ whole genome shotgun (WGS) entry which is preliminary data.</text>
</comment>
<evidence type="ECO:0000256" key="1">
    <source>
        <dbReference type="ARBA" id="ARBA00004123"/>
    </source>
</evidence>
<dbReference type="SUPFAM" id="SSF48452">
    <property type="entry name" value="TPR-like"/>
    <property type="match status" value="1"/>
</dbReference>
<dbReference type="GO" id="GO:0031048">
    <property type="term" value="P:regulatory ncRNA-mediated heterochromatin formation"/>
    <property type="evidence" value="ECO:0007669"/>
    <property type="project" value="TreeGrafter"/>
</dbReference>
<evidence type="ECO:0000256" key="2">
    <source>
        <dbReference type="ARBA" id="ARBA00009265"/>
    </source>
</evidence>
<feature type="compositionally biased region" description="Low complexity" evidence="4">
    <location>
        <begin position="26"/>
        <end position="38"/>
    </location>
</feature>
<evidence type="ECO:0000313" key="5">
    <source>
        <dbReference type="EMBL" id="KAH8997576.1"/>
    </source>
</evidence>